<dbReference type="InterPro" id="IPR006157">
    <property type="entry name" value="FolB_dom"/>
</dbReference>
<dbReference type="InterPro" id="IPR043133">
    <property type="entry name" value="GTP-CH-I_C/QueF"/>
</dbReference>
<dbReference type="Proteomes" id="UP001500067">
    <property type="component" value="Unassembled WGS sequence"/>
</dbReference>
<gene>
    <name evidence="2" type="ORF">GCM10023093_09940</name>
</gene>
<sequence length="111" mass="12680">MLTVSLHKIVVKAPIGLYPEEWTRDNTFETDVDIWLPDAQPWPFADYSLMHKAVHDVFAIPGQRLLETLVQGIHAATYELFPMAQKVRIAVRKMHPPLAGEVGYSQVCYEM</sequence>
<accession>A0ABP8N7R3</accession>
<dbReference type="EMBL" id="BAABFA010000008">
    <property type="protein sequence ID" value="GAA4462762.1"/>
    <property type="molecule type" value="Genomic_DNA"/>
</dbReference>
<keyword evidence="3" id="KW-1185">Reference proteome</keyword>
<dbReference type="Pfam" id="PF02152">
    <property type="entry name" value="FolB"/>
    <property type="match status" value="1"/>
</dbReference>
<reference evidence="3" key="1">
    <citation type="journal article" date="2019" name="Int. J. Syst. Evol. Microbiol.">
        <title>The Global Catalogue of Microorganisms (GCM) 10K type strain sequencing project: providing services to taxonomists for standard genome sequencing and annotation.</title>
        <authorList>
            <consortium name="The Broad Institute Genomics Platform"/>
            <consortium name="The Broad Institute Genome Sequencing Center for Infectious Disease"/>
            <person name="Wu L."/>
            <person name="Ma J."/>
        </authorList>
    </citation>
    <scope>NUCLEOTIDE SEQUENCE [LARGE SCALE GENOMIC DNA]</scope>
    <source>
        <strain evidence="3">JCM 32105</strain>
    </source>
</reference>
<dbReference type="Gene3D" id="3.30.1130.10">
    <property type="match status" value="1"/>
</dbReference>
<name>A0ABP8N7R3_9BACT</name>
<evidence type="ECO:0000313" key="3">
    <source>
        <dbReference type="Proteomes" id="UP001500067"/>
    </source>
</evidence>
<evidence type="ECO:0000259" key="1">
    <source>
        <dbReference type="SMART" id="SM00905"/>
    </source>
</evidence>
<dbReference type="SMART" id="SM00905">
    <property type="entry name" value="FolB"/>
    <property type="match status" value="1"/>
</dbReference>
<evidence type="ECO:0000313" key="2">
    <source>
        <dbReference type="EMBL" id="GAA4462762.1"/>
    </source>
</evidence>
<protein>
    <recommendedName>
        <fullName evidence="1">Dihydroneopterin aldolase/epimerase domain-containing protein</fullName>
    </recommendedName>
</protein>
<proteinExistence type="predicted"/>
<dbReference type="SUPFAM" id="SSF55620">
    <property type="entry name" value="Tetrahydrobiopterin biosynthesis enzymes-like"/>
    <property type="match status" value="1"/>
</dbReference>
<organism evidence="2 3">
    <name type="scientific">Nemorincola caseinilytica</name>
    <dbReference type="NCBI Taxonomy" id="2054315"/>
    <lineage>
        <taxon>Bacteria</taxon>
        <taxon>Pseudomonadati</taxon>
        <taxon>Bacteroidota</taxon>
        <taxon>Chitinophagia</taxon>
        <taxon>Chitinophagales</taxon>
        <taxon>Chitinophagaceae</taxon>
        <taxon>Nemorincola</taxon>
    </lineage>
</organism>
<dbReference type="RefSeq" id="WP_345079462.1">
    <property type="nucleotide sequence ID" value="NZ_BAABFA010000008.1"/>
</dbReference>
<comment type="caution">
    <text evidence="2">The sequence shown here is derived from an EMBL/GenBank/DDBJ whole genome shotgun (WGS) entry which is preliminary data.</text>
</comment>
<feature type="domain" description="Dihydroneopterin aldolase/epimerase" evidence="1">
    <location>
        <begin position="4"/>
        <end position="111"/>
    </location>
</feature>